<reference evidence="4 5" key="3">
    <citation type="submission" date="2017-09" db="EMBL/GenBank/DDBJ databases">
        <title>Tripartite evolution among Lactobacillus johnsonii, Lactobacillus taiwanensis, Lactobacillus reuteri and their rodent host.</title>
        <authorList>
            <person name="Wang T."/>
            <person name="Knowles S."/>
            <person name="Cheng C."/>
        </authorList>
    </citation>
    <scope>NUCLEOTIDE SEQUENCE [LARGE SCALE GENOMIC DNA]</scope>
    <source>
        <strain evidence="3 4">609q</strain>
        <strain evidence="2 5">609u</strain>
    </source>
</reference>
<evidence type="ECO:0000313" key="4">
    <source>
        <dbReference type="Proteomes" id="UP000215828"/>
    </source>
</evidence>
<dbReference type="Proteomes" id="UP000216316">
    <property type="component" value="Unassembled WGS sequence"/>
</dbReference>
<name>A0A256LA14_9LACO</name>
<evidence type="ECO:0000313" key="3">
    <source>
        <dbReference type="EMBL" id="OYR89926.1"/>
    </source>
</evidence>
<dbReference type="RefSeq" id="WP_094495939.1">
    <property type="nucleotide sequence ID" value="NZ_CAMTQP010000016.1"/>
</dbReference>
<dbReference type="AlphaFoldDB" id="A0A256LA14"/>
<keyword evidence="5" id="KW-1185">Reference proteome</keyword>
<proteinExistence type="predicted"/>
<comment type="caution">
    <text evidence="3">The sequence shown here is derived from an EMBL/GenBank/DDBJ whole genome shotgun (WGS) entry which is preliminary data.</text>
</comment>
<reference evidence="2" key="2">
    <citation type="submission" date="2017-05" db="EMBL/GenBank/DDBJ databases">
        <authorList>
            <person name="Lin X.B."/>
            <person name="Stothard P."/>
            <person name="Tasseva G."/>
            <person name="Walter J."/>
        </authorList>
    </citation>
    <scope>NUCLEOTIDE SEQUENCE</scope>
    <source>
        <strain evidence="2">609u</strain>
    </source>
</reference>
<feature type="compositionally biased region" description="Basic and acidic residues" evidence="1">
    <location>
        <begin position="130"/>
        <end position="141"/>
    </location>
</feature>
<gene>
    <name evidence="2" type="ORF">CBF53_10310</name>
    <name evidence="3" type="ORF">CBF70_11180</name>
</gene>
<accession>A0A256LA14</accession>
<evidence type="ECO:0000313" key="2">
    <source>
        <dbReference type="EMBL" id="OYR86837.1"/>
    </source>
</evidence>
<organism evidence="3 4">
    <name type="scientific">Lactobacillus taiwanensis</name>
    <dbReference type="NCBI Taxonomy" id="508451"/>
    <lineage>
        <taxon>Bacteria</taxon>
        <taxon>Bacillati</taxon>
        <taxon>Bacillota</taxon>
        <taxon>Bacilli</taxon>
        <taxon>Lactobacillales</taxon>
        <taxon>Lactobacillaceae</taxon>
        <taxon>Lactobacillus</taxon>
    </lineage>
</organism>
<evidence type="ECO:0000313" key="5">
    <source>
        <dbReference type="Proteomes" id="UP000216316"/>
    </source>
</evidence>
<dbReference type="EMBL" id="NGNX01000063">
    <property type="protein sequence ID" value="OYR89926.1"/>
    <property type="molecule type" value="Genomic_DNA"/>
</dbReference>
<feature type="region of interest" description="Disordered" evidence="1">
    <location>
        <begin position="115"/>
        <end position="141"/>
    </location>
</feature>
<evidence type="ECO:0008006" key="6">
    <source>
        <dbReference type="Google" id="ProtNLM"/>
    </source>
</evidence>
<protein>
    <recommendedName>
        <fullName evidence="6">Phage tail protein</fullName>
    </recommendedName>
</protein>
<sequence length="141" mass="15830">MSKVVTLNAKDALGKDYPVIDSFENVKKTSKGLIAMLNAMDEVETKAKEEKRDPLLPEYALVIDEYIIKNVAKLLNLGTEDTKKLNEMSRSDVAEFYEKVAEEFCQMRVPSMGAITGVGEEDKEDNSVEQPKEKLKTVDPK</sequence>
<dbReference type="EMBL" id="NGNV01000063">
    <property type="protein sequence ID" value="OYR86837.1"/>
    <property type="molecule type" value="Genomic_DNA"/>
</dbReference>
<reference evidence="3 4" key="1">
    <citation type="submission" date="2017-04" db="EMBL/GenBank/DDBJ databases">
        <authorList>
            <person name="Afonso C.L."/>
            <person name="Miller P.J."/>
            <person name="Scott M.A."/>
            <person name="Spackman E."/>
            <person name="Goraichik I."/>
            <person name="Dimitrov K.M."/>
            <person name="Suarez D.L."/>
            <person name="Swayne D.E."/>
        </authorList>
    </citation>
    <scope>NUCLEOTIDE SEQUENCE [LARGE SCALE GENOMIC DNA]</scope>
    <source>
        <strain evidence="3 4">609q</strain>
    </source>
</reference>
<evidence type="ECO:0000256" key="1">
    <source>
        <dbReference type="SAM" id="MobiDB-lite"/>
    </source>
</evidence>
<dbReference type="Proteomes" id="UP000215828">
    <property type="component" value="Unassembled WGS sequence"/>
</dbReference>